<dbReference type="Gene3D" id="3.30.40.220">
    <property type="match status" value="1"/>
</dbReference>
<evidence type="ECO:0000313" key="2">
    <source>
        <dbReference type="Proteomes" id="UP001595547"/>
    </source>
</evidence>
<gene>
    <name evidence="1" type="ORF">ACFOGH_00540</name>
</gene>
<keyword evidence="2" id="KW-1185">Reference proteome</keyword>
<dbReference type="EMBL" id="JBHRTO010000001">
    <property type="protein sequence ID" value="MFC3179465.1"/>
    <property type="molecule type" value="Genomic_DNA"/>
</dbReference>
<dbReference type="RefSeq" id="WP_380071111.1">
    <property type="nucleotide sequence ID" value="NZ_JBHRTO010000001.1"/>
</dbReference>
<evidence type="ECO:0008006" key="3">
    <source>
        <dbReference type="Google" id="ProtNLM"/>
    </source>
</evidence>
<protein>
    <recommendedName>
        <fullName evidence="3">EVE domain-containing protein</fullName>
    </recommendedName>
</protein>
<name>A0ABV7ISG2_9RHOB</name>
<organism evidence="1 2">
    <name type="scientific">Cypionkella sinensis</name>
    <dbReference type="NCBI Taxonomy" id="1756043"/>
    <lineage>
        <taxon>Bacteria</taxon>
        <taxon>Pseudomonadati</taxon>
        <taxon>Pseudomonadota</taxon>
        <taxon>Alphaproteobacteria</taxon>
        <taxon>Rhodobacterales</taxon>
        <taxon>Paracoccaceae</taxon>
        <taxon>Cypionkella</taxon>
    </lineage>
</organism>
<accession>A0ABV7ISG2</accession>
<sequence length="562" mass="63063">MHDSDPFPNISLRSFFGFSPEEDGYIGWTKEANRKHVMDKVAPGDLMMIYGAGSGSTSSSDVLKVLGFLQIDPTPIRDIDKSSVRGLERKHQNGWADKWTYALPVRRAWRVTQAVRLDRVASETYQPEKGRAIAAWSPQISANDKERALGLRVTEVSVFGEPPLVGGLVDQPLRNAFRSSVDSELGSIRFEASFARFQSLIAAFDQPFTGFDEGLIAAWESYKPRVREVALTRLGADSWTQDHVGSGGIVAKVIDAIEIQATHGDLTNNMVFWQNRFGHANREHRALIEAAATGTGLKTIEELLFQLYRTGRDEGEIFDELSEATGAKYPLMAYLFFLKDMDRFMPIQPTGFDRVFAEIGLGFRTLRSCNWENYNQFNGILDALRDPIAKQAKLAYVRLIDAHSLMWLFATLLRKEAKGDLAKGEKADARYLGAREKSIAEIKYSVGKTVFNSNGQVVPTTVKNKELHLSDTELDKLIRDILKIQEDRCAITGLPLQFRGTQTDDNMLPSLDRIDSNGHYALGNLQIVCRFINFWKQASDDGDFRRLVGVLRAQQSDNILPL</sequence>
<proteinExistence type="predicted"/>
<comment type="caution">
    <text evidence="1">The sequence shown here is derived from an EMBL/GenBank/DDBJ whole genome shotgun (WGS) entry which is preliminary data.</text>
</comment>
<dbReference type="Proteomes" id="UP001595547">
    <property type="component" value="Unassembled WGS sequence"/>
</dbReference>
<evidence type="ECO:0000313" key="1">
    <source>
        <dbReference type="EMBL" id="MFC3179465.1"/>
    </source>
</evidence>
<reference evidence="2" key="1">
    <citation type="journal article" date="2019" name="Int. J. Syst. Evol. Microbiol.">
        <title>The Global Catalogue of Microorganisms (GCM) 10K type strain sequencing project: providing services to taxonomists for standard genome sequencing and annotation.</title>
        <authorList>
            <consortium name="The Broad Institute Genomics Platform"/>
            <consortium name="The Broad Institute Genome Sequencing Center for Infectious Disease"/>
            <person name="Wu L."/>
            <person name="Ma J."/>
        </authorList>
    </citation>
    <scope>NUCLEOTIDE SEQUENCE [LARGE SCALE GENOMIC DNA]</scope>
    <source>
        <strain evidence="2">KCTC 52039</strain>
    </source>
</reference>